<keyword evidence="6" id="KW-0663">Pyridoxal phosphate</keyword>
<dbReference type="GO" id="GO:0031071">
    <property type="term" value="F:cysteine desulfurase activity"/>
    <property type="evidence" value="ECO:0007669"/>
    <property type="project" value="UniProtKB-EC"/>
</dbReference>
<dbReference type="InterPro" id="IPR015421">
    <property type="entry name" value="PyrdxlP-dep_Trfase_major"/>
</dbReference>
<dbReference type="InterPro" id="IPR016454">
    <property type="entry name" value="Cysteine_dSase"/>
</dbReference>
<dbReference type="OrthoDB" id="9808002at2"/>
<dbReference type="InterPro" id="IPR020578">
    <property type="entry name" value="Aminotrans_V_PyrdxlP_BS"/>
</dbReference>
<evidence type="ECO:0000259" key="11">
    <source>
        <dbReference type="Pfam" id="PF00266"/>
    </source>
</evidence>
<proteinExistence type="inferred from homology"/>
<comment type="cofactor">
    <cofactor evidence="1 10">
        <name>pyridoxal 5'-phosphate</name>
        <dbReference type="ChEBI" id="CHEBI:597326"/>
    </cofactor>
</comment>
<evidence type="ECO:0000256" key="4">
    <source>
        <dbReference type="ARBA" id="ARBA00022679"/>
    </source>
</evidence>
<evidence type="ECO:0000256" key="5">
    <source>
        <dbReference type="ARBA" id="ARBA00022723"/>
    </source>
</evidence>
<evidence type="ECO:0000256" key="3">
    <source>
        <dbReference type="ARBA" id="ARBA00012239"/>
    </source>
</evidence>
<dbReference type="InterPro" id="IPR000192">
    <property type="entry name" value="Aminotrans_V_dom"/>
</dbReference>
<comment type="catalytic activity">
    <reaction evidence="9">
        <text>(sulfur carrier)-H + L-cysteine = (sulfur carrier)-SH + L-alanine</text>
        <dbReference type="Rhea" id="RHEA:43892"/>
        <dbReference type="Rhea" id="RHEA-COMP:14737"/>
        <dbReference type="Rhea" id="RHEA-COMP:14739"/>
        <dbReference type="ChEBI" id="CHEBI:29917"/>
        <dbReference type="ChEBI" id="CHEBI:35235"/>
        <dbReference type="ChEBI" id="CHEBI:57972"/>
        <dbReference type="ChEBI" id="CHEBI:64428"/>
        <dbReference type="EC" id="2.8.1.7"/>
    </reaction>
</comment>
<dbReference type="PANTHER" id="PTHR11601">
    <property type="entry name" value="CYSTEINE DESULFURYLASE FAMILY MEMBER"/>
    <property type="match status" value="1"/>
</dbReference>
<evidence type="ECO:0000256" key="10">
    <source>
        <dbReference type="RuleBase" id="RU004504"/>
    </source>
</evidence>
<sequence length="420" mass="43934">MTTVPADAGRLYLDYAATTPVAPEVAARMAACLQIDGAFGNPSSLHPWGVDAARLVDAAAEQVAALIGGAPEGVVWTSGATESDNLAILGVGRFARERGRGNHVISARTEHAAVLGALEQLEREGMEVTLLPPGPDGAVSVDQVDAALRDDTVLVSLMHVNNETGAVNDIAAIGDRLRHHPARFHVDAAQSAGRLPLHVDQWGIDLLALSGHKLYGPKGVGALWVRRRPRVRLSPLLHGGGQQGGVRPGTLAPHLIAGMGAACALVQGEMAHEPDRLRGLRNRLRDQLVGLGAVQVNGQVDGSPHVLNVSIGCINGDALQADLGDLGVSAGSACSSSDQAASHVLRAMGVPDALAHSTLRFSFGRWTTPESVDVAGARVAAAAERLRALSPAWLRYRDGHSLDALYRRNAQPADASKEDE</sequence>
<dbReference type="EMBL" id="FOEG01000001">
    <property type="protein sequence ID" value="SEO42983.1"/>
    <property type="molecule type" value="Genomic_DNA"/>
</dbReference>
<keyword evidence="13" id="KW-1185">Reference proteome</keyword>
<evidence type="ECO:0000256" key="7">
    <source>
        <dbReference type="ARBA" id="ARBA00023004"/>
    </source>
</evidence>
<organism evidence="12 13">
    <name type="scientific">Aquisalimonas asiatica</name>
    <dbReference type="NCBI Taxonomy" id="406100"/>
    <lineage>
        <taxon>Bacteria</taxon>
        <taxon>Pseudomonadati</taxon>
        <taxon>Pseudomonadota</taxon>
        <taxon>Gammaproteobacteria</taxon>
        <taxon>Chromatiales</taxon>
        <taxon>Ectothiorhodospiraceae</taxon>
        <taxon>Aquisalimonas</taxon>
    </lineage>
</organism>
<feature type="domain" description="Aminotransferase class V" evidence="11">
    <location>
        <begin position="12"/>
        <end position="373"/>
    </location>
</feature>
<keyword evidence="4" id="KW-0808">Transferase</keyword>
<keyword evidence="8" id="KW-0411">Iron-sulfur</keyword>
<dbReference type="GO" id="GO:0046872">
    <property type="term" value="F:metal ion binding"/>
    <property type="evidence" value="ECO:0007669"/>
    <property type="project" value="UniProtKB-KW"/>
</dbReference>
<name>A0A1H8PN85_9GAMM</name>
<protein>
    <recommendedName>
        <fullName evidence="3">cysteine desulfurase</fullName>
        <ecNumber evidence="3">2.8.1.7</ecNumber>
    </recommendedName>
</protein>
<comment type="similarity">
    <text evidence="2">Belongs to the class-V pyridoxal-phosphate-dependent aminotransferase family. NifS/IscS subfamily.</text>
</comment>
<gene>
    <name evidence="12" type="ORF">SAMN04488052_10137</name>
</gene>
<dbReference type="Gene3D" id="3.90.1150.10">
    <property type="entry name" value="Aspartate Aminotransferase, domain 1"/>
    <property type="match status" value="1"/>
</dbReference>
<evidence type="ECO:0000313" key="12">
    <source>
        <dbReference type="EMBL" id="SEO42983.1"/>
    </source>
</evidence>
<evidence type="ECO:0000313" key="13">
    <source>
        <dbReference type="Proteomes" id="UP000199657"/>
    </source>
</evidence>
<dbReference type="SUPFAM" id="SSF53383">
    <property type="entry name" value="PLP-dependent transferases"/>
    <property type="match status" value="1"/>
</dbReference>
<evidence type="ECO:0000256" key="6">
    <source>
        <dbReference type="ARBA" id="ARBA00022898"/>
    </source>
</evidence>
<accession>A0A1H8PN85</accession>
<dbReference type="EC" id="2.8.1.7" evidence="3"/>
<dbReference type="GO" id="GO:0051536">
    <property type="term" value="F:iron-sulfur cluster binding"/>
    <property type="evidence" value="ECO:0007669"/>
    <property type="project" value="UniProtKB-KW"/>
</dbReference>
<dbReference type="Pfam" id="PF00266">
    <property type="entry name" value="Aminotran_5"/>
    <property type="match status" value="1"/>
</dbReference>
<dbReference type="PROSITE" id="PS00595">
    <property type="entry name" value="AA_TRANSFER_CLASS_5"/>
    <property type="match status" value="1"/>
</dbReference>
<keyword evidence="7" id="KW-0408">Iron</keyword>
<dbReference type="PIRSF" id="PIRSF005572">
    <property type="entry name" value="NifS"/>
    <property type="match status" value="1"/>
</dbReference>
<dbReference type="InterPro" id="IPR015424">
    <property type="entry name" value="PyrdxlP-dep_Trfase"/>
</dbReference>
<dbReference type="RefSeq" id="WP_091638903.1">
    <property type="nucleotide sequence ID" value="NZ_FOEG01000001.1"/>
</dbReference>
<dbReference type="STRING" id="406100.SAMN04488052_10137"/>
<dbReference type="AlphaFoldDB" id="A0A1H8PN85"/>
<reference evidence="12 13" key="1">
    <citation type="submission" date="2016-10" db="EMBL/GenBank/DDBJ databases">
        <authorList>
            <person name="de Groot N.N."/>
        </authorList>
    </citation>
    <scope>NUCLEOTIDE SEQUENCE [LARGE SCALE GENOMIC DNA]</scope>
    <source>
        <strain evidence="12 13">CGMCC 1.6291</strain>
    </source>
</reference>
<keyword evidence="5" id="KW-0479">Metal-binding</keyword>
<dbReference type="Proteomes" id="UP000199657">
    <property type="component" value="Unassembled WGS sequence"/>
</dbReference>
<dbReference type="PANTHER" id="PTHR11601:SF34">
    <property type="entry name" value="CYSTEINE DESULFURASE"/>
    <property type="match status" value="1"/>
</dbReference>
<dbReference type="Gene3D" id="3.40.640.10">
    <property type="entry name" value="Type I PLP-dependent aspartate aminotransferase-like (Major domain)"/>
    <property type="match status" value="1"/>
</dbReference>
<dbReference type="InterPro" id="IPR015422">
    <property type="entry name" value="PyrdxlP-dep_Trfase_small"/>
</dbReference>
<evidence type="ECO:0000256" key="2">
    <source>
        <dbReference type="ARBA" id="ARBA00006490"/>
    </source>
</evidence>
<evidence type="ECO:0000256" key="8">
    <source>
        <dbReference type="ARBA" id="ARBA00023014"/>
    </source>
</evidence>
<evidence type="ECO:0000256" key="9">
    <source>
        <dbReference type="ARBA" id="ARBA00050776"/>
    </source>
</evidence>
<evidence type="ECO:0000256" key="1">
    <source>
        <dbReference type="ARBA" id="ARBA00001933"/>
    </source>
</evidence>